<evidence type="ECO:0000256" key="6">
    <source>
        <dbReference type="SAM" id="Phobius"/>
    </source>
</evidence>
<dbReference type="AlphaFoldDB" id="T1C3Z5"/>
<keyword evidence="4 6" id="KW-1133">Transmembrane helix</keyword>
<reference evidence="7" key="2">
    <citation type="journal article" date="2014" name="ISME J.">
        <title>Microbial stratification in low pH oxic and suboxic macroscopic growths along an acid mine drainage.</title>
        <authorList>
            <person name="Mendez-Garcia C."/>
            <person name="Mesa V."/>
            <person name="Sprenger R.R."/>
            <person name="Richter M."/>
            <person name="Diez M.S."/>
            <person name="Solano J."/>
            <person name="Bargiela R."/>
            <person name="Golyshina O.V."/>
            <person name="Manteca A."/>
            <person name="Ramos J.L."/>
            <person name="Gallego J.R."/>
            <person name="Llorente I."/>
            <person name="Martins Dos Santos V.A."/>
            <person name="Jensen O.N."/>
            <person name="Pelaez A.I."/>
            <person name="Sanchez J."/>
            <person name="Ferrer M."/>
        </authorList>
    </citation>
    <scope>NUCLEOTIDE SEQUENCE</scope>
</reference>
<sequence>RILVAGFRTLPVGTAGLGPHALWAVVEFGSTLFSGALAVALPAITALMVANLAFGVVSRAAPTLNLFAIGLPVVLVFGLLVILVSLPVVQSGFVRLLGAALVFIQHLSGA</sequence>
<feature type="non-terminal residue" evidence="7">
    <location>
        <position position="1"/>
    </location>
</feature>
<dbReference type="PRINTS" id="PR00953">
    <property type="entry name" value="TYPE3IMRPROT"/>
</dbReference>
<organism evidence="7">
    <name type="scientific">mine drainage metagenome</name>
    <dbReference type="NCBI Taxonomy" id="410659"/>
    <lineage>
        <taxon>unclassified sequences</taxon>
        <taxon>metagenomes</taxon>
        <taxon>ecological metagenomes</taxon>
    </lineage>
</organism>
<keyword evidence="5 6" id="KW-0472">Membrane</keyword>
<keyword evidence="2" id="KW-1003">Cell membrane</keyword>
<evidence type="ECO:0000256" key="2">
    <source>
        <dbReference type="ARBA" id="ARBA00022475"/>
    </source>
</evidence>
<protein>
    <submittedName>
        <fullName evidence="7">Type III secretion system inner membrane R protein</fullName>
    </submittedName>
</protein>
<gene>
    <name evidence="7" type="ORF">B1A_01132</name>
</gene>
<evidence type="ECO:0000256" key="3">
    <source>
        <dbReference type="ARBA" id="ARBA00022692"/>
    </source>
</evidence>
<comment type="subcellular location">
    <subcellularLocation>
        <location evidence="1">Cell membrane</location>
        <topology evidence="1">Multi-pass membrane protein</topology>
    </subcellularLocation>
</comment>
<dbReference type="Pfam" id="PF01311">
    <property type="entry name" value="Bac_export_1"/>
    <property type="match status" value="1"/>
</dbReference>
<evidence type="ECO:0000256" key="1">
    <source>
        <dbReference type="ARBA" id="ARBA00004651"/>
    </source>
</evidence>
<evidence type="ECO:0000256" key="5">
    <source>
        <dbReference type="ARBA" id="ARBA00023136"/>
    </source>
</evidence>
<dbReference type="GO" id="GO:0006605">
    <property type="term" value="P:protein targeting"/>
    <property type="evidence" value="ECO:0007669"/>
    <property type="project" value="InterPro"/>
</dbReference>
<dbReference type="GO" id="GO:0005886">
    <property type="term" value="C:plasma membrane"/>
    <property type="evidence" value="ECO:0007669"/>
    <property type="project" value="UniProtKB-SubCell"/>
</dbReference>
<dbReference type="PANTHER" id="PTHR30065:SF8">
    <property type="entry name" value="FLAGELLAR BIOSYNTHETIC PROTEIN FLIR"/>
    <property type="match status" value="1"/>
</dbReference>
<evidence type="ECO:0000313" key="7">
    <source>
        <dbReference type="EMBL" id="EQD80206.1"/>
    </source>
</evidence>
<comment type="caution">
    <text evidence="7">The sequence shown here is derived from an EMBL/GenBank/DDBJ whole genome shotgun (WGS) entry which is preliminary data.</text>
</comment>
<proteinExistence type="predicted"/>
<reference evidence="7" key="1">
    <citation type="submission" date="2013-08" db="EMBL/GenBank/DDBJ databases">
        <authorList>
            <person name="Mendez C."/>
            <person name="Richter M."/>
            <person name="Ferrer M."/>
            <person name="Sanchez J."/>
        </authorList>
    </citation>
    <scope>NUCLEOTIDE SEQUENCE</scope>
</reference>
<dbReference type="EMBL" id="AUZX01000860">
    <property type="protein sequence ID" value="EQD80206.1"/>
    <property type="molecule type" value="Genomic_DNA"/>
</dbReference>
<feature type="transmembrane region" description="Helical" evidence="6">
    <location>
        <begin position="66"/>
        <end position="86"/>
    </location>
</feature>
<dbReference type="PANTHER" id="PTHR30065">
    <property type="entry name" value="FLAGELLAR BIOSYNTHETIC PROTEIN FLIR"/>
    <property type="match status" value="1"/>
</dbReference>
<dbReference type="InterPro" id="IPR002010">
    <property type="entry name" value="T3SS_IM_R"/>
</dbReference>
<feature type="transmembrane region" description="Helical" evidence="6">
    <location>
        <begin position="32"/>
        <end position="54"/>
    </location>
</feature>
<name>T1C3Z5_9ZZZZ</name>
<keyword evidence="3 6" id="KW-0812">Transmembrane</keyword>
<accession>T1C3Z5</accession>
<evidence type="ECO:0000256" key="4">
    <source>
        <dbReference type="ARBA" id="ARBA00022989"/>
    </source>
</evidence>